<dbReference type="Proteomes" id="UP000006055">
    <property type="component" value="Chromosome"/>
</dbReference>
<proteinExistence type="inferred from homology"/>
<dbReference type="InterPro" id="IPR000412">
    <property type="entry name" value="ABC_2_transport"/>
</dbReference>
<keyword evidence="5" id="KW-1003">Cell membrane</keyword>
<dbReference type="PANTHER" id="PTHR43229">
    <property type="entry name" value="NODULATION PROTEIN J"/>
    <property type="match status" value="1"/>
</dbReference>
<dbReference type="Pfam" id="PF01061">
    <property type="entry name" value="ABC2_membrane"/>
    <property type="match status" value="1"/>
</dbReference>
<feature type="transmembrane region" description="Helical" evidence="5">
    <location>
        <begin position="105"/>
        <end position="126"/>
    </location>
</feature>
<evidence type="ECO:0000313" key="8">
    <source>
        <dbReference type="Proteomes" id="UP000006055"/>
    </source>
</evidence>
<reference evidence="8" key="1">
    <citation type="submission" date="2012-06" db="EMBL/GenBank/DDBJ databases">
        <title>Complete sequence of chromosome of Desulfomonile tiedjei DSM 6799.</title>
        <authorList>
            <person name="Lucas S."/>
            <person name="Copeland A."/>
            <person name="Lapidus A."/>
            <person name="Glavina del Rio T."/>
            <person name="Dalin E."/>
            <person name="Tice H."/>
            <person name="Bruce D."/>
            <person name="Goodwin L."/>
            <person name="Pitluck S."/>
            <person name="Peters L."/>
            <person name="Ovchinnikova G."/>
            <person name="Zeytun A."/>
            <person name="Lu M."/>
            <person name="Kyrpides N."/>
            <person name="Mavromatis K."/>
            <person name="Ivanova N."/>
            <person name="Brettin T."/>
            <person name="Detter J.C."/>
            <person name="Han C."/>
            <person name="Larimer F."/>
            <person name="Land M."/>
            <person name="Hauser L."/>
            <person name="Markowitz V."/>
            <person name="Cheng J.-F."/>
            <person name="Hugenholtz P."/>
            <person name="Woyke T."/>
            <person name="Wu D."/>
            <person name="Spring S."/>
            <person name="Schroeder M."/>
            <person name="Brambilla E."/>
            <person name="Klenk H.-P."/>
            <person name="Eisen J.A."/>
        </authorList>
    </citation>
    <scope>NUCLEOTIDE SEQUENCE [LARGE SCALE GENOMIC DNA]</scope>
    <source>
        <strain evidence="8">ATCC 49306 / DSM 6799 / DCB-1</strain>
    </source>
</reference>
<dbReference type="GO" id="GO:0140359">
    <property type="term" value="F:ABC-type transporter activity"/>
    <property type="evidence" value="ECO:0007669"/>
    <property type="project" value="InterPro"/>
</dbReference>
<feature type="transmembrane region" description="Helical" evidence="5">
    <location>
        <begin position="168"/>
        <end position="187"/>
    </location>
</feature>
<evidence type="ECO:0000259" key="6">
    <source>
        <dbReference type="PROSITE" id="PS51012"/>
    </source>
</evidence>
<comment type="similarity">
    <text evidence="5">Belongs to the ABC-2 integral membrane protein family.</text>
</comment>
<dbReference type="InterPro" id="IPR051784">
    <property type="entry name" value="Nod_factor_ABC_transporter"/>
</dbReference>
<evidence type="ECO:0000256" key="4">
    <source>
        <dbReference type="ARBA" id="ARBA00023136"/>
    </source>
</evidence>
<keyword evidence="8" id="KW-1185">Reference proteome</keyword>
<dbReference type="STRING" id="706587.Desti_2864"/>
<dbReference type="PROSITE" id="PS51012">
    <property type="entry name" value="ABC_TM2"/>
    <property type="match status" value="1"/>
</dbReference>
<dbReference type="GO" id="GO:0043190">
    <property type="term" value="C:ATP-binding cassette (ABC) transporter complex"/>
    <property type="evidence" value="ECO:0007669"/>
    <property type="project" value="InterPro"/>
</dbReference>
<evidence type="ECO:0000256" key="2">
    <source>
        <dbReference type="ARBA" id="ARBA00022692"/>
    </source>
</evidence>
<dbReference type="InterPro" id="IPR013525">
    <property type="entry name" value="ABC2_TM"/>
</dbReference>
<dbReference type="PRINTS" id="PR00164">
    <property type="entry name" value="ABC2TRNSPORT"/>
</dbReference>
<feature type="domain" description="ABC transmembrane type-2" evidence="6">
    <location>
        <begin position="21"/>
        <end position="247"/>
    </location>
</feature>
<dbReference type="InterPro" id="IPR005942">
    <property type="entry name" value="Daunbcin-R_ABC-transpt"/>
</dbReference>
<dbReference type="NCBIfam" id="TIGR01247">
    <property type="entry name" value="drrB"/>
    <property type="match status" value="1"/>
</dbReference>
<evidence type="ECO:0000313" key="7">
    <source>
        <dbReference type="EMBL" id="AFM25533.1"/>
    </source>
</evidence>
<evidence type="ECO:0000256" key="5">
    <source>
        <dbReference type="RuleBase" id="RU361157"/>
    </source>
</evidence>
<evidence type="ECO:0000256" key="1">
    <source>
        <dbReference type="ARBA" id="ARBA00004141"/>
    </source>
</evidence>
<dbReference type="HOGENOM" id="CLU_039483_2_3_7"/>
<comment type="subcellular location">
    <subcellularLocation>
        <location evidence="5">Cell membrane</location>
        <topology evidence="5">Multi-pass membrane protein</topology>
    </subcellularLocation>
    <subcellularLocation>
        <location evidence="1">Membrane</location>
        <topology evidence="1">Multi-pass membrane protein</topology>
    </subcellularLocation>
</comment>
<organism evidence="7 8">
    <name type="scientific">Desulfomonile tiedjei (strain ATCC 49306 / DSM 6799 / DCB-1)</name>
    <dbReference type="NCBI Taxonomy" id="706587"/>
    <lineage>
        <taxon>Bacteria</taxon>
        <taxon>Pseudomonadati</taxon>
        <taxon>Thermodesulfobacteriota</taxon>
        <taxon>Desulfomonilia</taxon>
        <taxon>Desulfomonilales</taxon>
        <taxon>Desulfomonilaceae</taxon>
        <taxon>Desulfomonile</taxon>
    </lineage>
</organism>
<dbReference type="OrthoDB" id="9788252at2"/>
<dbReference type="InterPro" id="IPR047817">
    <property type="entry name" value="ABC2_TM_bact-type"/>
</dbReference>
<gene>
    <name evidence="7" type="ordered locus">Desti_2864</name>
</gene>
<accession>I4C7J2</accession>
<dbReference type="RefSeq" id="WP_014810671.1">
    <property type="nucleotide sequence ID" value="NC_018025.1"/>
</dbReference>
<dbReference type="PIRSF" id="PIRSF006648">
    <property type="entry name" value="DrrB"/>
    <property type="match status" value="1"/>
</dbReference>
<feature type="transmembrane region" description="Helical" evidence="5">
    <location>
        <begin position="132"/>
        <end position="156"/>
    </location>
</feature>
<dbReference type="AlphaFoldDB" id="I4C7J2"/>
<sequence>MISTIYTLWLREMKKFVRNKSRLVGSMAFPVLFLVVLGTGFSGFFQYRGGVSYVQFIGPGIIGMTLLFSSMFGGLSVLWDRQFGFLKEILVAPVSRVSIMAGKTIGTVTTSMIKGCLLLAALAIAGLVRVDIFGMLAALVFMFVISAAFVALGIAAAALMSDPHGFQLIMNFLIMPVFFLSGALFPLEGIPEWLSILTKINPLTYGIDGMRFALGGPYEFSPLLDLAVLVVFSVVATLAGAFLFERMPA</sequence>
<dbReference type="eggNOG" id="COG0842">
    <property type="taxonomic scope" value="Bacteria"/>
</dbReference>
<dbReference type="EMBL" id="CP003360">
    <property type="protein sequence ID" value="AFM25533.1"/>
    <property type="molecule type" value="Genomic_DNA"/>
</dbReference>
<keyword evidence="4 5" id="KW-0472">Membrane</keyword>
<keyword evidence="3 5" id="KW-1133">Transmembrane helix</keyword>
<keyword evidence="2 5" id="KW-0812">Transmembrane</keyword>
<evidence type="ECO:0000256" key="3">
    <source>
        <dbReference type="ARBA" id="ARBA00022989"/>
    </source>
</evidence>
<feature type="transmembrane region" description="Helical" evidence="5">
    <location>
        <begin position="56"/>
        <end position="79"/>
    </location>
</feature>
<protein>
    <recommendedName>
        <fullName evidence="5">Transport permease protein</fullName>
    </recommendedName>
</protein>
<keyword evidence="5" id="KW-0813">Transport</keyword>
<name>I4C7J2_DESTA</name>
<dbReference type="PANTHER" id="PTHR43229:SF2">
    <property type="entry name" value="NODULATION PROTEIN J"/>
    <property type="match status" value="1"/>
</dbReference>
<feature type="transmembrane region" description="Helical" evidence="5">
    <location>
        <begin position="226"/>
        <end position="244"/>
    </location>
</feature>
<feature type="transmembrane region" description="Helical" evidence="5">
    <location>
        <begin position="21"/>
        <end position="44"/>
    </location>
</feature>
<dbReference type="KEGG" id="dti:Desti_2864"/>